<evidence type="ECO:0000256" key="2">
    <source>
        <dbReference type="ARBA" id="ARBA00022801"/>
    </source>
</evidence>
<keyword evidence="4" id="KW-0067">ATP-binding</keyword>
<sequence>MARSDRLALVSAYSFELDAFQLRALDALDRNESVLVAAPTGSGKTVVAEYAVACAIADGKRAFYTAPIKALSNQKFQDLRRRHGEDQVGLLTGDNSINGDAPVVVMTTEVLRNMIYAHSAALDDLAFVVLDEVHFLQDAYRGPVWEEVITHLRHDIQLVCLSATVSNADEVAEWITTVRGPTACIVEDRRPVRLENLYMVGDKTSDRVHLLPTLLRGRPNPEAERLDADAHRGQRRGGAKMQPRRRLFTPSRLEVVDRLGEQGLLPAIYFIFSRNACDEAAAQCLRANVTLTNPEERTRIREIAEARLGALEDSDLEVLGFQRFLAQLENGVAAHHAGMVPPFKEVVENCFIEGLIKVVFATETLAVGINMPARTVVIEKLSKFTGDHHTFLTAGEYTQLTGRAGRRGIDTLGQAVVLWSPFVGFDQVATLAASRAFHLNSAFRPTYNMAANLVRSYSSEEAHHLLNLSFAQYQADRDLVRLEVRSDRRQQHLAHLRASAESPFGDIEEYRRSQKEPGQESAGSRSVEAALASLRPGDIVYVVKGDFSGRVCVLTTASRKAGRKLTVLTQRREELTVVAADFSSSPEALGSVELPVPFAPGRQDFNREVVERMERARLTSPSHATATSTERRRHPVENDPELDLRLKAAAQADRVERELGELSERMGKRSRSVARQFDRVLDLLESRDFVRGWGLSDRGRVLARLFHESDLLIAECLHAGLLDGIDAPSLAGLMSVFTYEHRSSEAPPAPWFPSSTLRQRFIKIAGLSAQLRAEEEAIGGSLHRAPDPTFFAIAYAWAAGEGFAEVVEDEELSGGDFVRNVKQLIDLLRQLALLAPSPDTRATAAEAAERLFRGVVAASSTVQATDSSMSEGTFISVEAPDDDPQG</sequence>
<dbReference type="SMART" id="SM00490">
    <property type="entry name" value="HELICc"/>
    <property type="match status" value="1"/>
</dbReference>
<dbReference type="InterPro" id="IPR027417">
    <property type="entry name" value="P-loop_NTPase"/>
</dbReference>
<protein>
    <submittedName>
        <fullName evidence="9">Unannotated protein</fullName>
    </submittedName>
</protein>
<dbReference type="PROSITE" id="PS51194">
    <property type="entry name" value="HELICASE_CTER"/>
    <property type="match status" value="1"/>
</dbReference>
<dbReference type="Pfam" id="PF00271">
    <property type="entry name" value="Helicase_C"/>
    <property type="match status" value="1"/>
</dbReference>
<reference evidence="9" key="1">
    <citation type="submission" date="2020-05" db="EMBL/GenBank/DDBJ databases">
        <authorList>
            <person name="Chiriac C."/>
            <person name="Salcher M."/>
            <person name="Ghai R."/>
            <person name="Kavagutti S V."/>
        </authorList>
    </citation>
    <scope>NUCLEOTIDE SEQUENCE</scope>
</reference>
<evidence type="ECO:0000256" key="5">
    <source>
        <dbReference type="SAM" id="MobiDB-lite"/>
    </source>
</evidence>
<dbReference type="Gene3D" id="3.40.50.300">
    <property type="entry name" value="P-loop containing nucleotide triphosphate hydrolases"/>
    <property type="match status" value="2"/>
</dbReference>
<evidence type="ECO:0000259" key="6">
    <source>
        <dbReference type="PROSITE" id="PS51192"/>
    </source>
</evidence>
<dbReference type="PROSITE" id="PS51192">
    <property type="entry name" value="HELICASE_ATP_BIND_1"/>
    <property type="match status" value="1"/>
</dbReference>
<proteinExistence type="predicted"/>
<accession>A0A6J6SW20</accession>
<evidence type="ECO:0000313" key="8">
    <source>
        <dbReference type="EMBL" id="CAB4696118.1"/>
    </source>
</evidence>
<evidence type="ECO:0000313" key="10">
    <source>
        <dbReference type="EMBL" id="CAB4860998.1"/>
    </source>
</evidence>
<feature type="domain" description="Helicase ATP-binding" evidence="6">
    <location>
        <begin position="25"/>
        <end position="183"/>
    </location>
</feature>
<feature type="region of interest" description="Disordered" evidence="5">
    <location>
        <begin position="616"/>
        <end position="640"/>
    </location>
</feature>
<dbReference type="InterPro" id="IPR058621">
    <property type="entry name" value="SH3_HelY"/>
</dbReference>
<keyword evidence="1" id="KW-0547">Nucleotide-binding</keyword>
<dbReference type="InterPro" id="IPR011545">
    <property type="entry name" value="DEAD/DEAH_box_helicase_dom"/>
</dbReference>
<feature type="region of interest" description="Disordered" evidence="5">
    <location>
        <begin position="506"/>
        <end position="525"/>
    </location>
</feature>
<dbReference type="InterPro" id="IPR001650">
    <property type="entry name" value="Helicase_C-like"/>
</dbReference>
<dbReference type="EMBL" id="CAEZYY010000002">
    <property type="protein sequence ID" value="CAB4738868.1"/>
    <property type="molecule type" value="Genomic_DNA"/>
</dbReference>
<name>A0A6J6SW20_9ZZZZ</name>
<dbReference type="Gene3D" id="1.10.3380.30">
    <property type="match status" value="1"/>
</dbReference>
<dbReference type="EMBL" id="CAEZXX010000011">
    <property type="protein sequence ID" value="CAB4696118.1"/>
    <property type="molecule type" value="Genomic_DNA"/>
</dbReference>
<gene>
    <name evidence="8" type="ORF">UFOPK2602_00304</name>
    <name evidence="9" type="ORF">UFOPK2806_00226</name>
    <name evidence="10" type="ORF">UFOPK3417_00221</name>
</gene>
<dbReference type="InterPro" id="IPR014001">
    <property type="entry name" value="Helicase_ATP-bd"/>
</dbReference>
<evidence type="ECO:0000256" key="4">
    <source>
        <dbReference type="ARBA" id="ARBA00022840"/>
    </source>
</evidence>
<evidence type="ECO:0000259" key="7">
    <source>
        <dbReference type="PROSITE" id="PS51194"/>
    </source>
</evidence>
<keyword evidence="3" id="KW-0347">Helicase</keyword>
<feature type="compositionally biased region" description="Polar residues" evidence="5">
    <location>
        <begin position="619"/>
        <end position="628"/>
    </location>
</feature>
<feature type="region of interest" description="Disordered" evidence="5">
    <location>
        <begin position="220"/>
        <end position="243"/>
    </location>
</feature>
<dbReference type="InterPro" id="IPR012961">
    <property type="entry name" value="Ski2/MTR4_C"/>
</dbReference>
<evidence type="ECO:0000256" key="1">
    <source>
        <dbReference type="ARBA" id="ARBA00022741"/>
    </source>
</evidence>
<dbReference type="GO" id="GO:0003676">
    <property type="term" value="F:nucleic acid binding"/>
    <property type="evidence" value="ECO:0007669"/>
    <property type="project" value="InterPro"/>
</dbReference>
<feature type="domain" description="Helicase C-terminal" evidence="7">
    <location>
        <begin position="251"/>
        <end position="454"/>
    </location>
</feature>
<dbReference type="SUPFAM" id="SSF52540">
    <property type="entry name" value="P-loop containing nucleoside triphosphate hydrolases"/>
    <property type="match status" value="1"/>
</dbReference>
<dbReference type="Pfam" id="PF08148">
    <property type="entry name" value="DSHCT"/>
    <property type="match status" value="1"/>
</dbReference>
<dbReference type="Pfam" id="PF26090">
    <property type="entry name" value="SH3_HelY"/>
    <property type="match status" value="1"/>
</dbReference>
<dbReference type="SMART" id="SM01142">
    <property type="entry name" value="DSHCT"/>
    <property type="match status" value="1"/>
</dbReference>
<dbReference type="GO" id="GO:0055087">
    <property type="term" value="C:Ski complex"/>
    <property type="evidence" value="ECO:0007669"/>
    <property type="project" value="TreeGrafter"/>
</dbReference>
<evidence type="ECO:0000256" key="3">
    <source>
        <dbReference type="ARBA" id="ARBA00022806"/>
    </source>
</evidence>
<keyword evidence="2" id="KW-0378">Hydrolase</keyword>
<feature type="compositionally biased region" description="Basic residues" evidence="5">
    <location>
        <begin position="233"/>
        <end position="243"/>
    </location>
</feature>
<dbReference type="PANTHER" id="PTHR12131">
    <property type="entry name" value="ATP-DEPENDENT RNA AND DNA HELICASE"/>
    <property type="match status" value="1"/>
</dbReference>
<dbReference type="GO" id="GO:0004386">
    <property type="term" value="F:helicase activity"/>
    <property type="evidence" value="ECO:0007669"/>
    <property type="project" value="UniProtKB-KW"/>
</dbReference>
<dbReference type="EMBL" id="CAFBLR010000010">
    <property type="protein sequence ID" value="CAB4860998.1"/>
    <property type="molecule type" value="Genomic_DNA"/>
</dbReference>
<dbReference type="PANTHER" id="PTHR12131:SF1">
    <property type="entry name" value="ATP-DEPENDENT RNA HELICASE SUPV3L1, MITOCHONDRIAL-RELATED"/>
    <property type="match status" value="1"/>
</dbReference>
<evidence type="ECO:0000313" key="9">
    <source>
        <dbReference type="EMBL" id="CAB4738868.1"/>
    </source>
</evidence>
<dbReference type="SMART" id="SM00487">
    <property type="entry name" value="DEXDc"/>
    <property type="match status" value="1"/>
</dbReference>
<dbReference type="GO" id="GO:0070478">
    <property type="term" value="P:nuclear-transcribed mRNA catabolic process, 3'-5' exonucleolytic nonsense-mediated decay"/>
    <property type="evidence" value="ECO:0007669"/>
    <property type="project" value="TreeGrafter"/>
</dbReference>
<feature type="compositionally biased region" description="Basic and acidic residues" evidence="5">
    <location>
        <begin position="220"/>
        <end position="232"/>
    </location>
</feature>
<dbReference type="Pfam" id="PF00270">
    <property type="entry name" value="DEAD"/>
    <property type="match status" value="1"/>
</dbReference>
<dbReference type="AlphaFoldDB" id="A0A6J6SW20"/>
<organism evidence="9">
    <name type="scientific">freshwater metagenome</name>
    <dbReference type="NCBI Taxonomy" id="449393"/>
    <lineage>
        <taxon>unclassified sequences</taxon>
        <taxon>metagenomes</taxon>
        <taxon>ecological metagenomes</taxon>
    </lineage>
</organism>
<dbReference type="InterPro" id="IPR050699">
    <property type="entry name" value="RNA-DNA_Helicase"/>
</dbReference>
<dbReference type="GO" id="GO:0016787">
    <property type="term" value="F:hydrolase activity"/>
    <property type="evidence" value="ECO:0007669"/>
    <property type="project" value="UniProtKB-KW"/>
</dbReference>
<feature type="compositionally biased region" description="Basic and acidic residues" evidence="5">
    <location>
        <begin position="508"/>
        <end position="518"/>
    </location>
</feature>
<dbReference type="GO" id="GO:0005524">
    <property type="term" value="F:ATP binding"/>
    <property type="evidence" value="ECO:0007669"/>
    <property type="project" value="UniProtKB-KW"/>
</dbReference>
<dbReference type="CDD" id="cd18795">
    <property type="entry name" value="SF2_C_Ski2"/>
    <property type="match status" value="1"/>
</dbReference>